<dbReference type="EMBL" id="JABSTQ010009061">
    <property type="protein sequence ID" value="KAG0433442.1"/>
    <property type="molecule type" value="Genomic_DNA"/>
</dbReference>
<reference evidence="1 2" key="1">
    <citation type="journal article" date="2020" name="Cell">
        <title>Large-Scale Comparative Analyses of Tick Genomes Elucidate Their Genetic Diversity and Vector Capacities.</title>
        <authorList>
            <consortium name="Tick Genome and Microbiome Consortium (TIGMIC)"/>
            <person name="Jia N."/>
            <person name="Wang J."/>
            <person name="Shi W."/>
            <person name="Du L."/>
            <person name="Sun Y."/>
            <person name="Zhan W."/>
            <person name="Jiang J.F."/>
            <person name="Wang Q."/>
            <person name="Zhang B."/>
            <person name="Ji P."/>
            <person name="Bell-Sakyi L."/>
            <person name="Cui X.M."/>
            <person name="Yuan T.T."/>
            <person name="Jiang B.G."/>
            <person name="Yang W.F."/>
            <person name="Lam T.T."/>
            <person name="Chang Q.C."/>
            <person name="Ding S.J."/>
            <person name="Wang X.J."/>
            <person name="Zhu J.G."/>
            <person name="Ruan X.D."/>
            <person name="Zhao L."/>
            <person name="Wei J.T."/>
            <person name="Ye R.Z."/>
            <person name="Que T.C."/>
            <person name="Du C.H."/>
            <person name="Zhou Y.H."/>
            <person name="Cheng J.X."/>
            <person name="Dai P.F."/>
            <person name="Guo W.B."/>
            <person name="Han X.H."/>
            <person name="Huang E.J."/>
            <person name="Li L.F."/>
            <person name="Wei W."/>
            <person name="Gao Y.C."/>
            <person name="Liu J.Z."/>
            <person name="Shao H.Z."/>
            <person name="Wang X."/>
            <person name="Wang C.C."/>
            <person name="Yang T.C."/>
            <person name="Huo Q.B."/>
            <person name="Li W."/>
            <person name="Chen H.Y."/>
            <person name="Chen S.E."/>
            <person name="Zhou L.G."/>
            <person name="Ni X.B."/>
            <person name="Tian J.H."/>
            <person name="Sheng Y."/>
            <person name="Liu T."/>
            <person name="Pan Y.S."/>
            <person name="Xia L.Y."/>
            <person name="Li J."/>
            <person name="Zhao F."/>
            <person name="Cao W.C."/>
        </authorList>
    </citation>
    <scope>NUCLEOTIDE SEQUENCE [LARGE SCALE GENOMIC DNA]</scope>
    <source>
        <strain evidence="1">Iper-2018</strain>
    </source>
</reference>
<accession>A0AC60QGX1</accession>
<sequence>MRGDVLPPKRQAVVDRLRRRIELYRRHHSATLPRYDDSANDVYEEQRQETLMLKQRYLESKAKKAKKNEHKALKESASSAAAGSSSTDSQKNMLLKMNKRSAGSLEQSMDQSTEAGQPDDKDQRPCKMPRNSSNAPDQSGIQQLSMEPQQIQNIPSFECIKQQSSSQAVPTTPKSPGAPGTNHASIPALRIIKKENDGFCGGNHSCARNQDVAIAAATNQPDSSDVGEKFLDVFPNLGLPEDPSKVWVDNPEILRHLIDDITNPSDLMTDFNFSYGMENVKDSVLEPCKNENEVHASSGDKKSGRQTSFVVSESFPASSSQQMLGSAFEQRVATTADSHVGGSASRLLSQQNYPTGNSRVPGQFSNSGLNSLSDFKLSEPSPAAQTLKQMAEQHQQHKQNHDKHSIGLPPMNPRGGSFTPGDNFEATLGSVRNVVFSTANTSLHPIKAMQTSNMFHSVGYGGQTMTTTTIQSNMRTEIRPMNSMTGVPFGKLNGSNHNTYAVSNSVVHNAAQMPSRMPEQQKCAPAKMGQYSSAMDEKTAFMNNFKASLAHFNEMKAAPSPPLPPLVKGPPQFTKRMSPSPMGQQAQMMMGQSGHAQHSANPMQQQQRTAKEMKDISSLNISSNPSYAEALAYSSGGGSTNSANIRGVTRTGVGSPQFQPQPQQQTLQHTDQTTQNFRTQYLDHSRPPCSSPADHHHHFVQGKTSVAPSHHLQHYSNRPPNPMAMTQQQHTAAETAHKQTQQVAVSVVGGQLASGQLVNRQGVPQYLHRLGHNVQQATLSGPPNQSHFEPANQIGFTAPKMAAVARGQTPLQTAGIVPRHPSVSAASLAAHHKLVYTNAATRPQRVVSISTPQRDWQRMMAHNHGMQPQQQVCFQPQTSQLQQTRSVFSGVGQQQQQQQSMQQVMSSSFAAATLPPLPQLQIPVSRSGGVAQPGNFSPSLTSSISDFNLEFLESIENSDSDLLNFDPVNSNFGILDDVLGGK</sequence>
<protein>
    <submittedName>
        <fullName evidence="1">Uncharacterized protein</fullName>
    </submittedName>
</protein>
<name>A0AC60QGX1_IXOPE</name>
<organism evidence="1 2">
    <name type="scientific">Ixodes persulcatus</name>
    <name type="common">Taiga tick</name>
    <dbReference type="NCBI Taxonomy" id="34615"/>
    <lineage>
        <taxon>Eukaryota</taxon>
        <taxon>Metazoa</taxon>
        <taxon>Ecdysozoa</taxon>
        <taxon>Arthropoda</taxon>
        <taxon>Chelicerata</taxon>
        <taxon>Arachnida</taxon>
        <taxon>Acari</taxon>
        <taxon>Parasitiformes</taxon>
        <taxon>Ixodida</taxon>
        <taxon>Ixodoidea</taxon>
        <taxon>Ixodidae</taxon>
        <taxon>Ixodinae</taxon>
        <taxon>Ixodes</taxon>
    </lineage>
</organism>
<dbReference type="Proteomes" id="UP000805193">
    <property type="component" value="Unassembled WGS sequence"/>
</dbReference>
<comment type="caution">
    <text evidence="1">The sequence shown here is derived from an EMBL/GenBank/DDBJ whole genome shotgun (WGS) entry which is preliminary data.</text>
</comment>
<gene>
    <name evidence="1" type="ORF">HPB47_019928</name>
</gene>
<proteinExistence type="predicted"/>
<evidence type="ECO:0000313" key="2">
    <source>
        <dbReference type="Proteomes" id="UP000805193"/>
    </source>
</evidence>
<keyword evidence="2" id="KW-1185">Reference proteome</keyword>
<evidence type="ECO:0000313" key="1">
    <source>
        <dbReference type="EMBL" id="KAG0433442.1"/>
    </source>
</evidence>